<evidence type="ECO:0000313" key="3">
    <source>
        <dbReference type="EMBL" id="ADV64753.1"/>
    </source>
</evidence>
<keyword evidence="4" id="KW-1185">Reference proteome</keyword>
<keyword evidence="2 3" id="KW-0808">Transferase</keyword>
<dbReference type="STRING" id="765177.Desmu_0436"/>
<dbReference type="AlphaFoldDB" id="E8R8C7"/>
<dbReference type="EMBL" id="CP002363">
    <property type="protein sequence ID" value="ADV64753.1"/>
    <property type="molecule type" value="Genomic_DNA"/>
</dbReference>
<dbReference type="GO" id="GO:0005886">
    <property type="term" value="C:plasma membrane"/>
    <property type="evidence" value="ECO:0007669"/>
    <property type="project" value="TreeGrafter"/>
</dbReference>
<dbReference type="Gene3D" id="3.40.50.150">
    <property type="entry name" value="Vaccinia Virus protein VP39"/>
    <property type="match status" value="1"/>
</dbReference>
<sequence length="236" mass="25916">MLGKAMRIYRERGLKALVKSAASLARRKLGGTGLDSLILTPYACLEFKSTSSWRDALDYVLSEKTVAKMIRPMQVREEITALLSLLESVKPRTILEIGTARGGTLFLFSRIASDDALIISVDLPGGLFGGGYPYLKTFLYRCFARTKQKIVLLREDSHSEETLSKVRKHLNGRGVDSLFIDGDHSYEGVKRDFEMYSPLVKKGGIIAFHDIVPGPPENVGGCSSILAGSKAEIQAC</sequence>
<dbReference type="KEGG" id="dmu:Desmu_0436"/>
<dbReference type="eggNOG" id="arCOG03850">
    <property type="taxonomic scope" value="Archaea"/>
</dbReference>
<dbReference type="PANTHER" id="PTHR40048">
    <property type="entry name" value="RHAMNOSYL O-METHYLTRANSFERASE"/>
    <property type="match status" value="1"/>
</dbReference>
<gene>
    <name evidence="3" type="ordered locus">Desmu_0436</name>
</gene>
<organism evidence="3 4">
    <name type="scientific">Desulfurococcus mucosus (strain ATCC 35584 / DSM 2162 / JCM 9187 / O7/1)</name>
    <dbReference type="NCBI Taxonomy" id="765177"/>
    <lineage>
        <taxon>Archaea</taxon>
        <taxon>Thermoproteota</taxon>
        <taxon>Thermoprotei</taxon>
        <taxon>Desulfurococcales</taxon>
        <taxon>Desulfurococcaceae</taxon>
        <taxon>Desulfurococcus</taxon>
    </lineage>
</organism>
<evidence type="ECO:0000313" key="4">
    <source>
        <dbReference type="Proteomes" id="UP000001068"/>
    </source>
</evidence>
<reference evidence="3 4" key="2">
    <citation type="journal article" date="2011" name="Stand. Genomic Sci.">
        <title>Complete genome sequence of Desulfurococcus mucosus type strain (O7/1).</title>
        <authorList>
            <person name="Wirth R."/>
            <person name="Chertkov O."/>
            <person name="Held B."/>
            <person name="Lapidus A."/>
            <person name="Nolan M."/>
            <person name="Lucas S."/>
            <person name="Hammon N."/>
            <person name="Deshpande S."/>
            <person name="Cheng J.F."/>
            <person name="Tapia R."/>
            <person name="Han C."/>
            <person name="Goodwin L."/>
            <person name="Pitluck S."/>
            <person name="Liolios K."/>
            <person name="Ioanna P."/>
            <person name="Ivanova N."/>
            <person name="Mavromatis K."/>
            <person name="Mikhailova N."/>
            <person name="Pati A."/>
            <person name="Chen A."/>
            <person name="Palaniappan K."/>
            <person name="Land M."/>
            <person name="Hauser L."/>
            <person name="Chang Y.J."/>
            <person name="Jeffries C.D."/>
            <person name="Bilek Y."/>
            <person name="Hader T."/>
            <person name="Rohde M."/>
            <person name="Spring S."/>
            <person name="Sikorski J."/>
            <person name="Goker M."/>
            <person name="Woyke T."/>
            <person name="Bristow J."/>
            <person name="Eisen J.A."/>
            <person name="Markowitz V."/>
            <person name="Hugenholtz P."/>
            <person name="Kyrpides N.C."/>
            <person name="Klenk H.P."/>
        </authorList>
    </citation>
    <scope>NUCLEOTIDE SEQUENCE [LARGE SCALE GENOMIC DNA]</scope>
    <source>
        <strain evidence="4">ATCC 35584 / DSM 2162 / JCM 9187 / O7/1</strain>
    </source>
</reference>
<dbReference type="Proteomes" id="UP000001068">
    <property type="component" value="Chromosome"/>
</dbReference>
<name>E8R8C7_DESM0</name>
<dbReference type="Pfam" id="PF13578">
    <property type="entry name" value="Methyltransf_24"/>
    <property type="match status" value="1"/>
</dbReference>
<keyword evidence="1 3" id="KW-0489">Methyltransferase</keyword>
<protein>
    <submittedName>
        <fullName evidence="3">O-methyltransferase-like protein</fullName>
    </submittedName>
</protein>
<dbReference type="PANTHER" id="PTHR40048:SF1">
    <property type="entry name" value="RHAMNOSYL O-METHYLTRANSFERASE"/>
    <property type="match status" value="1"/>
</dbReference>
<dbReference type="GO" id="GO:0032259">
    <property type="term" value="P:methylation"/>
    <property type="evidence" value="ECO:0007669"/>
    <property type="project" value="UniProtKB-KW"/>
</dbReference>
<dbReference type="GO" id="GO:0008168">
    <property type="term" value="F:methyltransferase activity"/>
    <property type="evidence" value="ECO:0007669"/>
    <property type="project" value="UniProtKB-KW"/>
</dbReference>
<proteinExistence type="predicted"/>
<accession>E8R8C7</accession>
<dbReference type="SUPFAM" id="SSF53335">
    <property type="entry name" value="S-adenosyl-L-methionine-dependent methyltransferases"/>
    <property type="match status" value="1"/>
</dbReference>
<evidence type="ECO:0000256" key="1">
    <source>
        <dbReference type="ARBA" id="ARBA00022603"/>
    </source>
</evidence>
<dbReference type="InterPro" id="IPR029063">
    <property type="entry name" value="SAM-dependent_MTases_sf"/>
</dbReference>
<evidence type="ECO:0000256" key="2">
    <source>
        <dbReference type="ARBA" id="ARBA00022679"/>
    </source>
</evidence>
<reference evidence="4" key="1">
    <citation type="submission" date="2010-11" db="EMBL/GenBank/DDBJ databases">
        <title>The complete genome of Desulfurococcus mucosus DSM 2162.</title>
        <authorList>
            <consortium name="US DOE Joint Genome Institute (JGI-PGF)"/>
            <person name="Lucas S."/>
            <person name="Copeland A."/>
            <person name="Lapidus A."/>
            <person name="Bruce D."/>
            <person name="Goodwin L."/>
            <person name="Pitluck S."/>
            <person name="Kyrpides N."/>
            <person name="Mavromatis K."/>
            <person name="Pagani I."/>
            <person name="Ivanova N."/>
            <person name="Ovchinnikova G."/>
            <person name="Chertkov O."/>
            <person name="Held B."/>
            <person name="Brettin T."/>
            <person name="Detter J.C."/>
            <person name="Tapia R."/>
            <person name="Han C."/>
            <person name="Land M."/>
            <person name="Hauser L."/>
            <person name="Markowitz V."/>
            <person name="Cheng J.-F."/>
            <person name="Hugenholtz P."/>
            <person name="Woyke T."/>
            <person name="Wu D."/>
            <person name="Wirth R."/>
            <person name="Bilek Y."/>
            <person name="Hader T."/>
            <person name="Klenk H.-P."/>
            <person name="Eisen J.A."/>
        </authorList>
    </citation>
    <scope>NUCLEOTIDE SEQUENCE [LARGE SCALE GENOMIC DNA]</scope>
    <source>
        <strain evidence="4">ATCC 35584 / DSM 2162 / JCM 9187 / O7/1</strain>
    </source>
</reference>
<dbReference type="HOGENOM" id="CLU_086889_0_0_2"/>